<dbReference type="Proteomes" id="UP001596972">
    <property type="component" value="Unassembled WGS sequence"/>
</dbReference>
<reference evidence="2" key="1">
    <citation type="journal article" date="2019" name="Int. J. Syst. Evol. Microbiol.">
        <title>The Global Catalogue of Microorganisms (GCM) 10K type strain sequencing project: providing services to taxonomists for standard genome sequencing and annotation.</title>
        <authorList>
            <consortium name="The Broad Institute Genomics Platform"/>
            <consortium name="The Broad Institute Genome Sequencing Center for Infectious Disease"/>
            <person name="Wu L."/>
            <person name="Ma J."/>
        </authorList>
    </citation>
    <scope>NUCLEOTIDE SEQUENCE [LARGE SCALE GENOMIC DNA]</scope>
    <source>
        <strain evidence="2">JCM 31202</strain>
    </source>
</reference>
<protein>
    <submittedName>
        <fullName evidence="1">Uncharacterized protein</fullName>
    </submittedName>
</protein>
<keyword evidence="2" id="KW-1185">Reference proteome</keyword>
<comment type="caution">
    <text evidence="1">The sequence shown here is derived from an EMBL/GenBank/DDBJ whole genome shotgun (WGS) entry which is preliminary data.</text>
</comment>
<gene>
    <name evidence="1" type="ORF">ACFQ11_05120</name>
</gene>
<organism evidence="1 2">
    <name type="scientific">Actinomadura sediminis</name>
    <dbReference type="NCBI Taxonomy" id="1038904"/>
    <lineage>
        <taxon>Bacteria</taxon>
        <taxon>Bacillati</taxon>
        <taxon>Actinomycetota</taxon>
        <taxon>Actinomycetes</taxon>
        <taxon>Streptosporangiales</taxon>
        <taxon>Thermomonosporaceae</taxon>
        <taxon>Actinomadura</taxon>
    </lineage>
</organism>
<dbReference type="RefSeq" id="WP_378296645.1">
    <property type="nucleotide sequence ID" value="NZ_JBHTJA010000005.1"/>
</dbReference>
<dbReference type="EMBL" id="JBHTJA010000005">
    <property type="protein sequence ID" value="MFD0899761.1"/>
    <property type="molecule type" value="Genomic_DNA"/>
</dbReference>
<evidence type="ECO:0000313" key="1">
    <source>
        <dbReference type="EMBL" id="MFD0899761.1"/>
    </source>
</evidence>
<name>A0ABW3EL83_9ACTN</name>
<sequence>MSDGLLLVFLRHLLPEWTITRDVHGVWRATGRTHVAASSVEGLVETIRAADPGGCARAVRWLTEPSGR</sequence>
<proteinExistence type="predicted"/>
<evidence type="ECO:0000313" key="2">
    <source>
        <dbReference type="Proteomes" id="UP001596972"/>
    </source>
</evidence>
<accession>A0ABW3EL83</accession>